<dbReference type="InterPro" id="IPR000182">
    <property type="entry name" value="GNAT_dom"/>
</dbReference>
<gene>
    <name evidence="4" type="ORF">ACFSKK_16380</name>
</gene>
<reference evidence="5" key="1">
    <citation type="journal article" date="2019" name="Int. J. Syst. Evol. Microbiol.">
        <title>The Global Catalogue of Microorganisms (GCM) 10K type strain sequencing project: providing services to taxonomists for standard genome sequencing and annotation.</title>
        <authorList>
            <consortium name="The Broad Institute Genomics Platform"/>
            <consortium name="The Broad Institute Genome Sequencing Center for Infectious Disease"/>
            <person name="Wu L."/>
            <person name="Ma J."/>
        </authorList>
    </citation>
    <scope>NUCLEOTIDE SEQUENCE [LARGE SCALE GENOMIC DNA]</scope>
    <source>
        <strain evidence="5">CGMCC 1.15474</strain>
    </source>
</reference>
<dbReference type="EMBL" id="JBHUIK010000003">
    <property type="protein sequence ID" value="MFD2215270.1"/>
    <property type="molecule type" value="Genomic_DNA"/>
</dbReference>
<proteinExistence type="predicted"/>
<comment type="caution">
    <text evidence="4">The sequence shown here is derived from an EMBL/GenBank/DDBJ whole genome shotgun (WGS) entry which is preliminary data.</text>
</comment>
<dbReference type="SUPFAM" id="SSF55729">
    <property type="entry name" value="Acyl-CoA N-acyltransferases (Nat)"/>
    <property type="match status" value="1"/>
</dbReference>
<organism evidence="4 5">
    <name type="scientific">Metabacillus endolithicus</name>
    <dbReference type="NCBI Taxonomy" id="1535204"/>
    <lineage>
        <taxon>Bacteria</taxon>
        <taxon>Bacillati</taxon>
        <taxon>Bacillota</taxon>
        <taxon>Bacilli</taxon>
        <taxon>Bacillales</taxon>
        <taxon>Bacillaceae</taxon>
        <taxon>Metabacillus</taxon>
    </lineage>
</organism>
<evidence type="ECO:0000256" key="1">
    <source>
        <dbReference type="ARBA" id="ARBA00022679"/>
    </source>
</evidence>
<name>A0ABW5C0C8_9BACI</name>
<protein>
    <submittedName>
        <fullName evidence="4">GNAT family N-acetyltransferase</fullName>
    </submittedName>
</protein>
<dbReference type="CDD" id="cd04301">
    <property type="entry name" value="NAT_SF"/>
    <property type="match status" value="1"/>
</dbReference>
<keyword evidence="5" id="KW-1185">Reference proteome</keyword>
<dbReference type="RefSeq" id="WP_247346893.1">
    <property type="nucleotide sequence ID" value="NZ_CP095550.1"/>
</dbReference>
<accession>A0ABW5C0C8</accession>
<dbReference type="Pfam" id="PF00583">
    <property type="entry name" value="Acetyltransf_1"/>
    <property type="match status" value="1"/>
</dbReference>
<dbReference type="PROSITE" id="PS51186">
    <property type="entry name" value="GNAT"/>
    <property type="match status" value="1"/>
</dbReference>
<sequence>MNVELLKNERVEQFVVYCKKHRSLIDDSYLYDGDLNTFEPNDQNPTYVLIDHSDRIVGAASLVLDEYAVKSKKGRFRIFHCELEQKELYQMLLEEILKHTEELAKIFMFVPINNKSLDSCIKGLSFSVERYVFFLVRENTPVSDIYLLDEYVIKPFQHNLDEQKWCDVRNIAFATLTGNETPISPDDVNKMMLSKEHIEGGAMILYHNERPVGVIRGVNDEYERGPIMNIGPIAIIPEYQGKGLGRTLLRAMLLFSQKAKYSRTCLSVNADNERAKLLYVQEDFKEVEGLICYQYKL</sequence>
<evidence type="ECO:0000313" key="4">
    <source>
        <dbReference type="EMBL" id="MFD2215270.1"/>
    </source>
</evidence>
<evidence type="ECO:0000256" key="2">
    <source>
        <dbReference type="ARBA" id="ARBA00023315"/>
    </source>
</evidence>
<dbReference type="Gene3D" id="3.40.630.30">
    <property type="match status" value="1"/>
</dbReference>
<keyword evidence="2" id="KW-0012">Acyltransferase</keyword>
<dbReference type="Proteomes" id="UP001597318">
    <property type="component" value="Unassembled WGS sequence"/>
</dbReference>
<keyword evidence="1" id="KW-0808">Transferase</keyword>
<dbReference type="PANTHER" id="PTHR43420">
    <property type="entry name" value="ACETYLTRANSFERASE"/>
    <property type="match status" value="1"/>
</dbReference>
<evidence type="ECO:0000313" key="5">
    <source>
        <dbReference type="Proteomes" id="UP001597318"/>
    </source>
</evidence>
<dbReference type="InterPro" id="IPR050680">
    <property type="entry name" value="YpeA/RimI_acetyltransf"/>
</dbReference>
<dbReference type="InterPro" id="IPR016181">
    <property type="entry name" value="Acyl_CoA_acyltransferase"/>
</dbReference>
<evidence type="ECO:0000259" key="3">
    <source>
        <dbReference type="PROSITE" id="PS51186"/>
    </source>
</evidence>
<feature type="domain" description="N-acetyltransferase" evidence="3">
    <location>
        <begin position="151"/>
        <end position="297"/>
    </location>
</feature>